<name>A0ABX5PXG5_9FLAO</name>
<feature type="transmembrane region" description="Helical" evidence="6">
    <location>
        <begin position="341"/>
        <end position="364"/>
    </location>
</feature>
<organism evidence="7 8">
    <name type="scientific">Nonlabens dokdonensis</name>
    <dbReference type="NCBI Taxonomy" id="328515"/>
    <lineage>
        <taxon>Bacteria</taxon>
        <taxon>Pseudomonadati</taxon>
        <taxon>Bacteroidota</taxon>
        <taxon>Flavobacteriia</taxon>
        <taxon>Flavobacteriales</taxon>
        <taxon>Flavobacteriaceae</taxon>
        <taxon>Nonlabens</taxon>
    </lineage>
</organism>
<keyword evidence="5 6" id="KW-0472">Membrane</keyword>
<feature type="transmembrane region" description="Helical" evidence="6">
    <location>
        <begin position="438"/>
        <end position="458"/>
    </location>
</feature>
<dbReference type="CDD" id="cd06437">
    <property type="entry name" value="CESA_CaSu_A2"/>
    <property type="match status" value="1"/>
</dbReference>
<dbReference type="RefSeq" id="WP_015363092.1">
    <property type="nucleotide sequence ID" value="NZ_QKZR01000003.1"/>
</dbReference>
<gene>
    <name evidence="7" type="ORF">LX97_02213</name>
</gene>
<keyword evidence="2" id="KW-0808">Transferase</keyword>
<dbReference type="Pfam" id="PF13641">
    <property type="entry name" value="Glyco_tranf_2_3"/>
    <property type="match status" value="1"/>
</dbReference>
<comment type="subcellular location">
    <subcellularLocation>
        <location evidence="1">Endomembrane system</location>
    </subcellularLocation>
</comment>
<proteinExistence type="predicted"/>
<dbReference type="SUPFAM" id="SSF53448">
    <property type="entry name" value="Nucleotide-diphospho-sugar transferases"/>
    <property type="match status" value="1"/>
</dbReference>
<sequence length="486" mass="55878">MIANGIFYLWVTLNALLFFYICVEIVLLLFALTAKKQNKQIALKSYPKVTIQLPVYNEKYVVERLIDAVCKIDYPQELLEIHLLDDSTDETSSLALLKMKFYQDLGIDIKHIQRADRVGFKAGALDYSMGICKGEFIAIFDADFIPSVDFLKQTLPHFNSECIGVVQTRWSHINENFSFLTRAQAIMLNTHFSIEHLGRTSSGAFINFNGTAGIWRKLCIEDTGGWQADTLTEDLDLSFRAQMKGWKFNYLFDVESPAELPITVDAYKTQQYRWSKGAAECVRKNIKNLWLSPVGLWQKIAGSVHLFNSSIFIIVFFLVMTSPIVFWMGKENQITSVNLELISYLSLFITCFITIIFFAGHLIVVNSKWKAALLFWPNFYAYLALSVGISFYMVIGVIEGYAGKVSEFVRTPKFNLNKTDSKILKKEYSFKNKLNIRLLELFILFYGCFVISLGAYYLDFFMMNYGVVITLGFTLKVFFPKYIFKF</sequence>
<evidence type="ECO:0000256" key="4">
    <source>
        <dbReference type="ARBA" id="ARBA00022989"/>
    </source>
</evidence>
<feature type="transmembrane region" description="Helical" evidence="6">
    <location>
        <begin position="7"/>
        <end position="32"/>
    </location>
</feature>
<comment type="caution">
    <text evidence="7">The sequence shown here is derived from an EMBL/GenBank/DDBJ whole genome shotgun (WGS) entry which is preliminary data.</text>
</comment>
<accession>A0ABX5PXG5</accession>
<evidence type="ECO:0000313" key="7">
    <source>
        <dbReference type="EMBL" id="PZX39855.1"/>
    </source>
</evidence>
<protein>
    <submittedName>
        <fullName evidence="7">Cellulose synthase/poly-beta-1,6-N-acetylglucosamine synthase-like glycosyltransferase</fullName>
    </submittedName>
</protein>
<keyword evidence="8" id="KW-1185">Reference proteome</keyword>
<feature type="transmembrane region" description="Helical" evidence="6">
    <location>
        <begin position="464"/>
        <end position="484"/>
    </location>
</feature>
<dbReference type="EMBL" id="QKZR01000003">
    <property type="protein sequence ID" value="PZX39855.1"/>
    <property type="molecule type" value="Genomic_DNA"/>
</dbReference>
<keyword evidence="3 6" id="KW-0812">Transmembrane</keyword>
<dbReference type="PANTHER" id="PTHR32044:SF80">
    <property type="entry name" value="XYLOGLUCAN GLYCOSYLTRANSFERASE 2-RELATED"/>
    <property type="match status" value="1"/>
</dbReference>
<evidence type="ECO:0000256" key="1">
    <source>
        <dbReference type="ARBA" id="ARBA00004308"/>
    </source>
</evidence>
<dbReference type="InterPro" id="IPR029044">
    <property type="entry name" value="Nucleotide-diphossugar_trans"/>
</dbReference>
<feature type="transmembrane region" description="Helical" evidence="6">
    <location>
        <begin position="306"/>
        <end position="329"/>
    </location>
</feature>
<reference evidence="7 8" key="1">
    <citation type="submission" date="2018-06" db="EMBL/GenBank/DDBJ databases">
        <title>Genomic Encyclopedia of Archaeal and Bacterial Type Strains, Phase II (KMG-II): from individual species to whole genera.</title>
        <authorList>
            <person name="Goeker M."/>
        </authorList>
    </citation>
    <scope>NUCLEOTIDE SEQUENCE [LARGE SCALE GENOMIC DNA]</scope>
    <source>
        <strain evidence="7 8">DSM 17205</strain>
    </source>
</reference>
<dbReference type="Gene3D" id="3.90.550.10">
    <property type="entry name" value="Spore Coat Polysaccharide Biosynthesis Protein SpsA, Chain A"/>
    <property type="match status" value="1"/>
</dbReference>
<evidence type="ECO:0000256" key="2">
    <source>
        <dbReference type="ARBA" id="ARBA00022679"/>
    </source>
</evidence>
<dbReference type="Proteomes" id="UP000248584">
    <property type="component" value="Unassembled WGS sequence"/>
</dbReference>
<evidence type="ECO:0000256" key="5">
    <source>
        <dbReference type="ARBA" id="ARBA00023136"/>
    </source>
</evidence>
<feature type="transmembrane region" description="Helical" evidence="6">
    <location>
        <begin position="379"/>
        <end position="402"/>
    </location>
</feature>
<evidence type="ECO:0000256" key="3">
    <source>
        <dbReference type="ARBA" id="ARBA00022692"/>
    </source>
</evidence>
<keyword evidence="4 6" id="KW-1133">Transmembrane helix</keyword>
<evidence type="ECO:0000313" key="8">
    <source>
        <dbReference type="Proteomes" id="UP000248584"/>
    </source>
</evidence>
<dbReference type="PANTHER" id="PTHR32044">
    <property type="entry name" value="GLUCOMANNAN 4-BETA-MANNOSYLTRANSFERASE 9"/>
    <property type="match status" value="1"/>
</dbReference>
<evidence type="ECO:0000256" key="6">
    <source>
        <dbReference type="SAM" id="Phobius"/>
    </source>
</evidence>